<gene>
    <name evidence="1" type="ordered locus">PMT_2486</name>
</gene>
<protein>
    <submittedName>
        <fullName evidence="1">Uncharacterized protein</fullName>
    </submittedName>
</protein>
<dbReference type="Proteomes" id="UP000001423">
    <property type="component" value="Chromosome"/>
</dbReference>
<proteinExistence type="predicted"/>
<sequence length="59" mass="6681">MTASRLVMVRLTGIALKLHQPTHNSYKGSKVKHRGIPTRKGLHFAVERADDSDADKFRH</sequence>
<name>B9ERX7_PROMM</name>
<accession>B9ERX7</accession>
<dbReference type="EMBL" id="BX548175">
    <property type="protein sequence ID" value="CAX32004.1"/>
    <property type="molecule type" value="Genomic_DNA"/>
</dbReference>
<evidence type="ECO:0000313" key="2">
    <source>
        <dbReference type="Proteomes" id="UP000001423"/>
    </source>
</evidence>
<dbReference type="HOGENOM" id="CLU_2957007_0_0_3"/>
<reference evidence="1 2" key="1">
    <citation type="journal article" date="2003" name="Nature">
        <title>Genome divergence in two Prochlorococcus ecotypes reflects oceanic niche differentiation.</title>
        <authorList>
            <person name="Rocap G."/>
            <person name="Larimer F.W."/>
            <person name="Lamerdin J.E."/>
            <person name="Malfatti S."/>
            <person name="Chain P."/>
            <person name="Ahlgren N.A."/>
            <person name="Arellano A."/>
            <person name="Coleman M."/>
            <person name="Hauser L."/>
            <person name="Hess W.R."/>
            <person name="Johnson Z.I."/>
            <person name="Land M.L."/>
            <person name="Lindell D."/>
            <person name="Post A.F."/>
            <person name="Regala W."/>
            <person name="Shah M."/>
            <person name="Shaw S.L."/>
            <person name="Steglich C."/>
            <person name="Sullivan M.B."/>
            <person name="Ting C.S."/>
            <person name="Tolonen A."/>
            <person name="Webb E.A."/>
            <person name="Zinser E.R."/>
            <person name="Chisholm S.W."/>
        </authorList>
    </citation>
    <scope>NUCLEOTIDE SEQUENCE [LARGE SCALE GENOMIC DNA]</scope>
    <source>
        <strain evidence="2">MIT 9313</strain>
    </source>
</reference>
<dbReference type="KEGG" id="pmt:PMT_2486"/>
<dbReference type="AlphaFoldDB" id="B9ERX7"/>
<organism evidence="1 2">
    <name type="scientific">Prochlorococcus marinus (strain MIT 9313)</name>
    <dbReference type="NCBI Taxonomy" id="74547"/>
    <lineage>
        <taxon>Bacteria</taxon>
        <taxon>Bacillati</taxon>
        <taxon>Cyanobacteriota</taxon>
        <taxon>Cyanophyceae</taxon>
        <taxon>Synechococcales</taxon>
        <taxon>Prochlorococcaceae</taxon>
        <taxon>Prochlorococcus</taxon>
    </lineage>
</organism>
<keyword evidence="2" id="KW-1185">Reference proteome</keyword>
<evidence type="ECO:0000313" key="1">
    <source>
        <dbReference type="EMBL" id="CAX32004.1"/>
    </source>
</evidence>